<feature type="compositionally biased region" description="Low complexity" evidence="1">
    <location>
        <begin position="63"/>
        <end position="91"/>
    </location>
</feature>
<evidence type="ECO:0008006" key="6">
    <source>
        <dbReference type="Google" id="ProtNLM"/>
    </source>
</evidence>
<evidence type="ECO:0000256" key="1">
    <source>
        <dbReference type="SAM" id="MobiDB-lite"/>
    </source>
</evidence>
<dbReference type="GO" id="GO:0000209">
    <property type="term" value="P:protein polyubiquitination"/>
    <property type="evidence" value="ECO:0007669"/>
    <property type="project" value="TreeGrafter"/>
</dbReference>
<keyword evidence="5" id="KW-1185">Reference proteome</keyword>
<feature type="compositionally biased region" description="Low complexity" evidence="1">
    <location>
        <begin position="306"/>
        <end position="353"/>
    </location>
</feature>
<dbReference type="Pfam" id="PF08495">
    <property type="entry name" value="FIST"/>
    <property type="match status" value="1"/>
</dbReference>
<proteinExistence type="predicted"/>
<evidence type="ECO:0000313" key="5">
    <source>
        <dbReference type="Proteomes" id="UP000613740"/>
    </source>
</evidence>
<feature type="region of interest" description="Disordered" evidence="1">
    <location>
        <begin position="1"/>
        <end position="25"/>
    </location>
</feature>
<feature type="region of interest" description="Disordered" evidence="1">
    <location>
        <begin position="608"/>
        <end position="652"/>
    </location>
</feature>
<organism evidence="4 5">
    <name type="scientific">Chlamydomonas schloesseri</name>
    <dbReference type="NCBI Taxonomy" id="2026947"/>
    <lineage>
        <taxon>Eukaryota</taxon>
        <taxon>Viridiplantae</taxon>
        <taxon>Chlorophyta</taxon>
        <taxon>core chlorophytes</taxon>
        <taxon>Chlorophyceae</taxon>
        <taxon>CS clade</taxon>
        <taxon>Chlamydomonadales</taxon>
        <taxon>Chlamydomonadaceae</taxon>
        <taxon>Chlamydomonas</taxon>
    </lineage>
</organism>
<name>A0A835WMB2_9CHLO</name>
<evidence type="ECO:0000259" key="2">
    <source>
        <dbReference type="SMART" id="SM00897"/>
    </source>
</evidence>
<dbReference type="InterPro" id="IPR019494">
    <property type="entry name" value="FIST_C"/>
</dbReference>
<dbReference type="AlphaFoldDB" id="A0A835WMB2"/>
<dbReference type="InterPro" id="IPR013702">
    <property type="entry name" value="FIST_domain_N"/>
</dbReference>
<evidence type="ECO:0000313" key="4">
    <source>
        <dbReference type="EMBL" id="KAG2450418.1"/>
    </source>
</evidence>
<dbReference type="Pfam" id="PF10442">
    <property type="entry name" value="FIST_C"/>
    <property type="match status" value="1"/>
</dbReference>
<feature type="compositionally biased region" description="Pro residues" evidence="1">
    <location>
        <begin position="92"/>
        <end position="101"/>
    </location>
</feature>
<dbReference type="PANTHER" id="PTHR14939:SF5">
    <property type="entry name" value="F-BOX ONLY PROTEIN 22"/>
    <property type="match status" value="1"/>
</dbReference>
<dbReference type="SMART" id="SM00897">
    <property type="entry name" value="FIST"/>
    <property type="match status" value="1"/>
</dbReference>
<feature type="region of interest" description="Disordered" evidence="1">
    <location>
        <begin position="63"/>
        <end position="103"/>
    </location>
</feature>
<reference evidence="4" key="1">
    <citation type="journal article" date="2020" name="bioRxiv">
        <title>Comparative genomics of Chlamydomonas.</title>
        <authorList>
            <person name="Craig R.J."/>
            <person name="Hasan A.R."/>
            <person name="Ness R.W."/>
            <person name="Keightley P.D."/>
        </authorList>
    </citation>
    <scope>NUCLEOTIDE SEQUENCE</scope>
    <source>
        <strain evidence="4">CCAP 11/173</strain>
    </source>
</reference>
<evidence type="ECO:0000259" key="3">
    <source>
        <dbReference type="SMART" id="SM01204"/>
    </source>
</evidence>
<feature type="domain" description="FIST" evidence="2">
    <location>
        <begin position="135"/>
        <end position="410"/>
    </location>
</feature>
<feature type="compositionally biased region" description="Pro residues" evidence="1">
    <location>
        <begin position="633"/>
        <end position="652"/>
    </location>
</feature>
<dbReference type="OrthoDB" id="509497at2759"/>
<accession>A0A835WMB2</accession>
<dbReference type="EMBL" id="JAEHOD010000011">
    <property type="protein sequence ID" value="KAG2450418.1"/>
    <property type="molecule type" value="Genomic_DNA"/>
</dbReference>
<dbReference type="GO" id="GO:0032436">
    <property type="term" value="P:positive regulation of proteasomal ubiquitin-dependent protein catabolic process"/>
    <property type="evidence" value="ECO:0007669"/>
    <property type="project" value="TreeGrafter"/>
</dbReference>
<feature type="domain" description="FIST C-domain" evidence="3">
    <location>
        <begin position="423"/>
        <end position="584"/>
    </location>
</feature>
<sequence>MAAQHMSLRSGHGSGSGCRAARVRHGHTQSVAPLAASWTSGAAAVTRLAPGCGAPPLAPARCPAPFSQQPSRASRAASVLARASDAAADAAPPQPPQPPAGAPYWRTHISRKPVLLQALYECLAGIKAGGPLPEQVDLAMVYVSSAYEQDFPLLVEALKQQVPGLRNVFGCTGFGIIGVDGEGAHEVEAASALSLTLARIPQAEVVVRHVDTADLPDGDAPPQCWSTLLGVPAFPECPLSFVVLADPTFGEVQDLLAGLDFAFPIATKIGGLSSSTPSFTGSTTATFAWSAATASPAAAAAAAAASPASSTSSTTGTSSAAGSSSASPSASASSPSPSPSSSASPSSPGSSTTSGGGMFTRGAAVLSLHGEVHMDLLIAQGCRPLTTTTWTVDKVAPGDPTRILALSAEGVARGRPLPALEAFQVELQSVLGGMTETQLRRTVSNLTVGVAPEGLKPAAELEPQDFLIRALRGFDAEQALVVGDYMRAGQRLRFMVRDKQGAQEDLTSHGLAFKRKQLQAMLMGGTGGGEGAAPPSQPFGMLVFTCNGRGSGLYGEDSYDARTLSTYVPVPVAGFQCNGEIGRVGNTTHLHGFTCAAGVLRLTNEVGAVPPPPGSAAGAAPSSTSSASSGPPAAAPAPPPQQPQPPSAPQQE</sequence>
<dbReference type="SMART" id="SM01204">
    <property type="entry name" value="FIST_C"/>
    <property type="match status" value="1"/>
</dbReference>
<comment type="caution">
    <text evidence="4">The sequence shown here is derived from an EMBL/GenBank/DDBJ whole genome shotgun (WGS) entry which is preliminary data.</text>
</comment>
<dbReference type="PANTHER" id="PTHR14939">
    <property type="entry name" value="F-BOX ONLY PROTEIN 22"/>
    <property type="match status" value="1"/>
</dbReference>
<gene>
    <name evidence="4" type="ORF">HYH02_004920</name>
</gene>
<dbReference type="Proteomes" id="UP000613740">
    <property type="component" value="Unassembled WGS sequence"/>
</dbReference>
<feature type="region of interest" description="Disordered" evidence="1">
    <location>
        <begin position="306"/>
        <end position="358"/>
    </location>
</feature>
<feature type="compositionally biased region" description="Low complexity" evidence="1">
    <location>
        <begin position="615"/>
        <end position="632"/>
    </location>
</feature>
<protein>
    <recommendedName>
        <fullName evidence="6">FIST C-domain domain-containing protein</fullName>
    </recommendedName>
</protein>